<proteinExistence type="predicted"/>
<accession>A0ABT7C4D4</accession>
<feature type="domain" description="NAD(P)-binding" evidence="1">
    <location>
        <begin position="36"/>
        <end position="172"/>
    </location>
</feature>
<dbReference type="PANTHER" id="PTHR12126">
    <property type="entry name" value="NADH-UBIQUINONE OXIDOREDUCTASE 39 KDA SUBUNIT-RELATED"/>
    <property type="match status" value="1"/>
</dbReference>
<sequence>MKFAIAGGTGTLGKATVLAAQERGHNTVVLARSRGIDITVPEQVTPALEGVDAVIDASSVATMDAKESVRFFGKATRTLLAAEQEHGIGHHVAVSIIGAARINAGYYAGKATQEKILRGLSGGWSILRAAQFHDFALQFEDRYAFANIRLVPRMRAQPVSVDEVAAALLEIVEGGPQGLAPDIAGPQEERMADMVRRYLSVKNSPNRALEIPLPGRLGRGLRDGSLVAGPHARLGTQTYNEWLATQL</sequence>
<dbReference type="RefSeq" id="WP_026935576.1">
    <property type="nucleotide sequence ID" value="NZ_CP028426.1"/>
</dbReference>
<dbReference type="InterPro" id="IPR016040">
    <property type="entry name" value="NAD(P)-bd_dom"/>
</dbReference>
<dbReference type="EMBL" id="PXVD01000001">
    <property type="protein sequence ID" value="MDJ1369900.1"/>
    <property type="molecule type" value="Genomic_DNA"/>
</dbReference>
<comment type="caution">
    <text evidence="2">The sequence shown here is derived from an EMBL/GenBank/DDBJ whole genome shotgun (WGS) entry which is preliminary data.</text>
</comment>
<dbReference type="SUPFAM" id="SSF51735">
    <property type="entry name" value="NAD(P)-binding Rossmann-fold domains"/>
    <property type="match status" value="1"/>
</dbReference>
<evidence type="ECO:0000313" key="2">
    <source>
        <dbReference type="EMBL" id="MDJ1369900.1"/>
    </source>
</evidence>
<evidence type="ECO:0000259" key="1">
    <source>
        <dbReference type="Pfam" id="PF13460"/>
    </source>
</evidence>
<reference evidence="2" key="2">
    <citation type="journal article" date="2022" name="Sci. Rep.">
        <title>In silico prediction of the enzymes involved in the degradation of the herbicide molinate by Gulosibacter molinativorax ON4T.</title>
        <authorList>
            <person name="Lopes A.R."/>
            <person name="Bunin E."/>
            <person name="Viana A.T."/>
            <person name="Froufe H."/>
            <person name="Munoz-Merida A."/>
            <person name="Pinho D."/>
            <person name="Figueiredo J."/>
            <person name="Barroso C."/>
            <person name="Vaz-Moreira I."/>
            <person name="Bellanger X."/>
            <person name="Egas C."/>
            <person name="Nunes O.C."/>
        </authorList>
    </citation>
    <scope>NUCLEOTIDE SEQUENCE</scope>
    <source>
        <strain evidence="2">ON4</strain>
    </source>
</reference>
<name>A0ABT7C4D4_9MICO</name>
<gene>
    <name evidence="2" type="ORF">C7K25_00685</name>
</gene>
<dbReference type="Pfam" id="PF13460">
    <property type="entry name" value="NAD_binding_10"/>
    <property type="match status" value="1"/>
</dbReference>
<reference evidence="2" key="1">
    <citation type="submission" date="2018-03" db="EMBL/GenBank/DDBJ databases">
        <authorList>
            <person name="Nunes O.C."/>
            <person name="Lopes A.R."/>
            <person name="Froufe H."/>
            <person name="Munoz-Merida A."/>
            <person name="Barroso C."/>
            <person name="Egas C."/>
        </authorList>
    </citation>
    <scope>NUCLEOTIDE SEQUENCE</scope>
    <source>
        <strain evidence="2">ON4</strain>
    </source>
</reference>
<evidence type="ECO:0000313" key="3">
    <source>
        <dbReference type="Proteomes" id="UP001170379"/>
    </source>
</evidence>
<keyword evidence="3" id="KW-1185">Reference proteome</keyword>
<organism evidence="2 3">
    <name type="scientific">Gulosibacter molinativorax</name>
    <dbReference type="NCBI Taxonomy" id="256821"/>
    <lineage>
        <taxon>Bacteria</taxon>
        <taxon>Bacillati</taxon>
        <taxon>Actinomycetota</taxon>
        <taxon>Actinomycetes</taxon>
        <taxon>Micrococcales</taxon>
        <taxon>Microbacteriaceae</taxon>
        <taxon>Gulosibacter</taxon>
    </lineage>
</organism>
<dbReference type="Gene3D" id="3.40.50.720">
    <property type="entry name" value="NAD(P)-binding Rossmann-like Domain"/>
    <property type="match status" value="1"/>
</dbReference>
<dbReference type="InterPro" id="IPR036291">
    <property type="entry name" value="NAD(P)-bd_dom_sf"/>
</dbReference>
<protein>
    <submittedName>
        <fullName evidence="2">3-beta hydroxysteroid dehydrogenase</fullName>
    </submittedName>
</protein>
<dbReference type="Proteomes" id="UP001170379">
    <property type="component" value="Unassembled WGS sequence"/>
</dbReference>
<dbReference type="InterPro" id="IPR051207">
    <property type="entry name" value="ComplexI_NDUFA9_subunit"/>
</dbReference>
<dbReference type="PANTHER" id="PTHR12126:SF11">
    <property type="entry name" value="NADH DEHYDROGENASE [UBIQUINONE] 1 ALPHA SUBCOMPLEX SUBUNIT 9, MITOCHONDRIAL"/>
    <property type="match status" value="1"/>
</dbReference>